<reference evidence="1 2" key="1">
    <citation type="submission" date="2016-11" db="EMBL/GenBank/DDBJ databases">
        <authorList>
            <person name="Jaros S."/>
            <person name="Januszkiewicz K."/>
            <person name="Wedrychowicz H."/>
        </authorList>
    </citation>
    <scope>NUCLEOTIDE SEQUENCE [LARGE SCALE GENOMIC DNA]</scope>
    <source>
        <strain evidence="1 2">IBRC-M 10683</strain>
    </source>
</reference>
<organism evidence="1 2">
    <name type="scientific">Ornithinibacillus halophilus</name>
    <dbReference type="NCBI Taxonomy" id="930117"/>
    <lineage>
        <taxon>Bacteria</taxon>
        <taxon>Bacillati</taxon>
        <taxon>Bacillota</taxon>
        <taxon>Bacilli</taxon>
        <taxon>Bacillales</taxon>
        <taxon>Bacillaceae</taxon>
        <taxon>Ornithinibacillus</taxon>
    </lineage>
</organism>
<dbReference type="Proteomes" id="UP000183988">
    <property type="component" value="Unassembled WGS sequence"/>
</dbReference>
<keyword evidence="2" id="KW-1185">Reference proteome</keyword>
<accession>A0A1M5L0N1</accession>
<gene>
    <name evidence="1" type="ORF">SAMN05216225_10435</name>
</gene>
<name>A0A1M5L0N1_9BACI</name>
<proteinExistence type="predicted"/>
<evidence type="ECO:0000313" key="2">
    <source>
        <dbReference type="Proteomes" id="UP000183988"/>
    </source>
</evidence>
<sequence>MESARMICELRFKRIVDVTLGQDKPHLYLTLDSGEVLFVNGHNPDYESWQVEVHNNSNLDDVFQVVACPGDSLAVWVPEDILANFDR</sequence>
<dbReference type="RefSeq" id="WP_072891525.1">
    <property type="nucleotide sequence ID" value="NZ_FQVW01000043.1"/>
</dbReference>
<dbReference type="STRING" id="930117.SAMN05216225_10435"/>
<dbReference type="AlphaFoldDB" id="A0A1M5L0N1"/>
<dbReference type="EMBL" id="FQVW01000043">
    <property type="protein sequence ID" value="SHG58515.1"/>
    <property type="molecule type" value="Genomic_DNA"/>
</dbReference>
<evidence type="ECO:0000313" key="1">
    <source>
        <dbReference type="EMBL" id="SHG58515.1"/>
    </source>
</evidence>
<protein>
    <submittedName>
        <fullName evidence="1">Uncharacterized protein</fullName>
    </submittedName>
</protein>
<dbReference type="OrthoDB" id="2352329at2"/>